<comment type="caution">
    <text evidence="1">The sequence shown here is derived from an EMBL/GenBank/DDBJ whole genome shotgun (WGS) entry which is preliminary data.</text>
</comment>
<reference evidence="1 2" key="1">
    <citation type="journal article" date="2023" name="Plants (Basel)">
        <title>Bridging the Gap: Combining Genomics and Transcriptomics Approaches to Understand Stylosanthes scabra, an Orphan Legume from the Brazilian Caatinga.</title>
        <authorList>
            <person name="Ferreira-Neto J.R.C."/>
            <person name="da Silva M.D."/>
            <person name="Binneck E."/>
            <person name="de Melo N.F."/>
            <person name="da Silva R.H."/>
            <person name="de Melo A.L.T.M."/>
            <person name="Pandolfi V."/>
            <person name="Bustamante F.O."/>
            <person name="Brasileiro-Vidal A.C."/>
            <person name="Benko-Iseppon A.M."/>
        </authorList>
    </citation>
    <scope>NUCLEOTIDE SEQUENCE [LARGE SCALE GENOMIC DNA]</scope>
    <source>
        <tissue evidence="1">Leaves</tissue>
    </source>
</reference>
<dbReference type="Proteomes" id="UP001341840">
    <property type="component" value="Unassembled WGS sequence"/>
</dbReference>
<name>A0ABU6VC03_9FABA</name>
<dbReference type="EMBL" id="JASCZI010151151">
    <property type="protein sequence ID" value="MED6170245.1"/>
    <property type="molecule type" value="Genomic_DNA"/>
</dbReference>
<protein>
    <submittedName>
        <fullName evidence="1">Uncharacterized protein</fullName>
    </submittedName>
</protein>
<evidence type="ECO:0000313" key="2">
    <source>
        <dbReference type="Proteomes" id="UP001341840"/>
    </source>
</evidence>
<keyword evidence="2" id="KW-1185">Reference proteome</keyword>
<accession>A0ABU6VC03</accession>
<sequence>MCTRDFLRAIEHPNTNNHRYPAHPPIPSSNSPSIIIYYYLEYTIQAYNNNQYSITTQNLLTKPRTRVGTSHQRYPSLWALTTKLQNVLDHHLIHKDSRTCKMVKPISCRILGRGNELEYGLPMVCMCDRCKEDDKSFA</sequence>
<proteinExistence type="predicted"/>
<organism evidence="1 2">
    <name type="scientific">Stylosanthes scabra</name>
    <dbReference type="NCBI Taxonomy" id="79078"/>
    <lineage>
        <taxon>Eukaryota</taxon>
        <taxon>Viridiplantae</taxon>
        <taxon>Streptophyta</taxon>
        <taxon>Embryophyta</taxon>
        <taxon>Tracheophyta</taxon>
        <taxon>Spermatophyta</taxon>
        <taxon>Magnoliopsida</taxon>
        <taxon>eudicotyledons</taxon>
        <taxon>Gunneridae</taxon>
        <taxon>Pentapetalae</taxon>
        <taxon>rosids</taxon>
        <taxon>fabids</taxon>
        <taxon>Fabales</taxon>
        <taxon>Fabaceae</taxon>
        <taxon>Papilionoideae</taxon>
        <taxon>50 kb inversion clade</taxon>
        <taxon>dalbergioids sensu lato</taxon>
        <taxon>Dalbergieae</taxon>
        <taxon>Pterocarpus clade</taxon>
        <taxon>Stylosanthes</taxon>
    </lineage>
</organism>
<evidence type="ECO:0000313" key="1">
    <source>
        <dbReference type="EMBL" id="MED6170245.1"/>
    </source>
</evidence>
<gene>
    <name evidence="1" type="ORF">PIB30_028978</name>
</gene>